<dbReference type="InterPro" id="IPR036631">
    <property type="entry name" value="MGMT_N_sf"/>
</dbReference>
<organism evidence="13 14">
    <name type="scientific">Saccharopolyspora hirsuta</name>
    <dbReference type="NCBI Taxonomy" id="1837"/>
    <lineage>
        <taxon>Bacteria</taxon>
        <taxon>Bacillati</taxon>
        <taxon>Actinomycetota</taxon>
        <taxon>Actinomycetes</taxon>
        <taxon>Pseudonocardiales</taxon>
        <taxon>Pseudonocardiaceae</taxon>
        <taxon>Saccharopolyspora</taxon>
    </lineage>
</organism>
<evidence type="ECO:0000259" key="12">
    <source>
        <dbReference type="Pfam" id="PF02870"/>
    </source>
</evidence>
<comment type="subcellular location">
    <subcellularLocation>
        <location evidence="9">Cytoplasm</location>
    </subcellularLocation>
</comment>
<evidence type="ECO:0000256" key="10">
    <source>
        <dbReference type="SAM" id="MobiDB-lite"/>
    </source>
</evidence>
<comment type="miscellaneous">
    <text evidence="9">This enzyme catalyzes only one turnover and therefore is not strictly catalytic. According to one definition, an enzyme is a biocatalyst that acts repeatedly and over many reaction cycles.</text>
</comment>
<comment type="function">
    <text evidence="9">Involved in the cellular defense against the biological effects of O6-methylguanine (O6-MeG) and O4-methylthymine (O4-MeT) in DNA. Repairs the methylated nucleobase in DNA by stoichiometrically transferring the methyl group to a cysteine residue in the enzyme. This is a suicide reaction: the enzyme is irreversibly inactivated.</text>
</comment>
<keyword evidence="5 9" id="KW-0808">Transferase</keyword>
<dbReference type="SUPFAM" id="SSF46767">
    <property type="entry name" value="Methylated DNA-protein cysteine methyltransferase, C-terminal domain"/>
    <property type="match status" value="1"/>
</dbReference>
<dbReference type="CDD" id="cd06445">
    <property type="entry name" value="ATase"/>
    <property type="match status" value="1"/>
</dbReference>
<dbReference type="SUPFAM" id="SSF53155">
    <property type="entry name" value="Methylated DNA-protein cysteine methyltransferase domain"/>
    <property type="match status" value="1"/>
</dbReference>
<keyword evidence="6 9" id="KW-0227">DNA damage</keyword>
<dbReference type="InterPro" id="IPR001497">
    <property type="entry name" value="MethylDNA_cys_MeTrfase_AS"/>
</dbReference>
<comment type="catalytic activity">
    <reaction evidence="8 9">
        <text>a 6-O-methyl-2'-deoxyguanosine in DNA + L-cysteinyl-[protein] = S-methyl-L-cysteinyl-[protein] + a 2'-deoxyguanosine in DNA</text>
        <dbReference type="Rhea" id="RHEA:24000"/>
        <dbReference type="Rhea" id="RHEA-COMP:10131"/>
        <dbReference type="Rhea" id="RHEA-COMP:10132"/>
        <dbReference type="Rhea" id="RHEA-COMP:11367"/>
        <dbReference type="Rhea" id="RHEA-COMP:11368"/>
        <dbReference type="ChEBI" id="CHEBI:29950"/>
        <dbReference type="ChEBI" id="CHEBI:82612"/>
        <dbReference type="ChEBI" id="CHEBI:85445"/>
        <dbReference type="ChEBI" id="CHEBI:85448"/>
        <dbReference type="EC" id="2.1.1.63"/>
    </reaction>
</comment>
<sequence>MSDFRQRRPWTRGDAGAVCGGRSAAGGGEDVPVQPVKTIVDSPVGPLTLVAVGGALTGVYMEKQRHRPPEEEFGELDASPFGAVIEQLAEYFAGRLTEFELPLDLVGTPFQQRVWTALREIPYGETVSYGELAERIGRPSASRAVGLANGKNPISIIVPCHRVVGSNGDLTGYGGGIERKRSLLDFERRNAAGVQTALEL</sequence>
<evidence type="ECO:0000313" key="14">
    <source>
        <dbReference type="Proteomes" id="UP000323946"/>
    </source>
</evidence>
<comment type="similarity">
    <text evidence="2 9">Belongs to the MGMT family.</text>
</comment>
<dbReference type="InterPro" id="IPR023546">
    <property type="entry name" value="MGMT"/>
</dbReference>
<dbReference type="PANTHER" id="PTHR10815">
    <property type="entry name" value="METHYLATED-DNA--PROTEIN-CYSTEINE METHYLTRANSFERASE"/>
    <property type="match status" value="1"/>
</dbReference>
<dbReference type="AlphaFoldDB" id="A0A5M7C619"/>
<accession>A0A5M7C619</accession>
<keyword evidence="14" id="KW-1185">Reference proteome</keyword>
<feature type="region of interest" description="Disordered" evidence="10">
    <location>
        <begin position="1"/>
        <end position="30"/>
    </location>
</feature>
<evidence type="ECO:0000256" key="7">
    <source>
        <dbReference type="ARBA" id="ARBA00023204"/>
    </source>
</evidence>
<dbReference type="FunFam" id="1.10.10.10:FF:000214">
    <property type="entry name" value="Methylated-DNA--protein-cysteine methyltransferase"/>
    <property type="match status" value="1"/>
</dbReference>
<dbReference type="GO" id="GO:0005737">
    <property type="term" value="C:cytoplasm"/>
    <property type="evidence" value="ECO:0007669"/>
    <property type="project" value="UniProtKB-SubCell"/>
</dbReference>
<dbReference type="InterPro" id="IPR008332">
    <property type="entry name" value="MethylG_MeTrfase_N"/>
</dbReference>
<comment type="caution">
    <text evidence="13">The sequence shown here is derived from an EMBL/GenBank/DDBJ whole genome shotgun (WGS) entry which is preliminary data.</text>
</comment>
<dbReference type="PANTHER" id="PTHR10815:SF5">
    <property type="entry name" value="METHYLATED-DNA--PROTEIN-CYSTEINE METHYLTRANSFERASE"/>
    <property type="match status" value="1"/>
</dbReference>
<dbReference type="EMBL" id="VWPH01000002">
    <property type="protein sequence ID" value="KAA5836910.1"/>
    <property type="molecule type" value="Genomic_DNA"/>
</dbReference>
<dbReference type="InterPro" id="IPR036217">
    <property type="entry name" value="MethylDNA_cys_MeTrfase_DNAb"/>
</dbReference>
<dbReference type="GO" id="GO:0032259">
    <property type="term" value="P:methylation"/>
    <property type="evidence" value="ECO:0007669"/>
    <property type="project" value="UniProtKB-KW"/>
</dbReference>
<dbReference type="PROSITE" id="PS00374">
    <property type="entry name" value="MGMT"/>
    <property type="match status" value="1"/>
</dbReference>
<dbReference type="EC" id="2.1.1.63" evidence="9"/>
<keyword evidence="4 9" id="KW-0489">Methyltransferase</keyword>
<evidence type="ECO:0000256" key="8">
    <source>
        <dbReference type="ARBA" id="ARBA00049348"/>
    </source>
</evidence>
<reference evidence="13 14" key="1">
    <citation type="submission" date="2019-09" db="EMBL/GenBank/DDBJ databases">
        <title>Draft genome sequence of the thermophilic Saccharopolyspora hirsuta VKM Ac-666T.</title>
        <authorList>
            <person name="Lobastova T.G."/>
            <person name="Fokina V."/>
            <person name="Bragin E.Y."/>
            <person name="Shtratnikova V.Y."/>
            <person name="Starodumova I.P."/>
            <person name="Tarlachkov S.V."/>
            <person name="Donova M.V."/>
        </authorList>
    </citation>
    <scope>NUCLEOTIDE SEQUENCE [LARGE SCALE GENOMIC DNA]</scope>
    <source>
        <strain evidence="13 14">VKM Ac-666</strain>
    </source>
</reference>
<dbReference type="GO" id="GO:0003908">
    <property type="term" value="F:methylated-DNA-[protein]-cysteine S-methyltransferase activity"/>
    <property type="evidence" value="ECO:0007669"/>
    <property type="project" value="UniProtKB-UniRule"/>
</dbReference>
<evidence type="ECO:0000256" key="5">
    <source>
        <dbReference type="ARBA" id="ARBA00022679"/>
    </source>
</evidence>
<protein>
    <recommendedName>
        <fullName evidence="9">Methylated-DNA--protein-cysteine methyltransferase</fullName>
        <ecNumber evidence="9">2.1.1.63</ecNumber>
    </recommendedName>
    <alternativeName>
        <fullName evidence="9">6-O-methylguanine-DNA methyltransferase</fullName>
        <shortName evidence="9">MGMT</shortName>
    </alternativeName>
    <alternativeName>
        <fullName evidence="9">O-6-methylguanine-DNA-alkyltransferase</fullName>
    </alternativeName>
</protein>
<dbReference type="Proteomes" id="UP000323946">
    <property type="component" value="Unassembled WGS sequence"/>
</dbReference>
<keyword evidence="3 9" id="KW-0963">Cytoplasm</keyword>
<dbReference type="Pfam" id="PF01035">
    <property type="entry name" value="DNA_binding_1"/>
    <property type="match status" value="1"/>
</dbReference>
<proteinExistence type="inferred from homology"/>
<dbReference type="InterPro" id="IPR014048">
    <property type="entry name" value="MethylDNA_cys_MeTrfase_DNA-bd"/>
</dbReference>
<evidence type="ECO:0000313" key="13">
    <source>
        <dbReference type="EMBL" id="KAA5836910.1"/>
    </source>
</evidence>
<name>A0A5M7C619_SACHI</name>
<evidence type="ECO:0000256" key="4">
    <source>
        <dbReference type="ARBA" id="ARBA00022603"/>
    </source>
</evidence>
<dbReference type="Gene3D" id="1.10.10.10">
    <property type="entry name" value="Winged helix-like DNA-binding domain superfamily/Winged helix DNA-binding domain"/>
    <property type="match status" value="1"/>
</dbReference>
<feature type="domain" description="Methylated-DNA-[protein]-cysteine S-methyltransferase DNA binding" evidence="11">
    <location>
        <begin position="109"/>
        <end position="188"/>
    </location>
</feature>
<keyword evidence="7 9" id="KW-0234">DNA repair</keyword>
<dbReference type="NCBIfam" id="TIGR00589">
    <property type="entry name" value="ogt"/>
    <property type="match status" value="1"/>
</dbReference>
<evidence type="ECO:0000256" key="9">
    <source>
        <dbReference type="HAMAP-Rule" id="MF_00772"/>
    </source>
</evidence>
<evidence type="ECO:0000256" key="3">
    <source>
        <dbReference type="ARBA" id="ARBA00022490"/>
    </source>
</evidence>
<gene>
    <name evidence="13" type="ORF">F1721_03460</name>
</gene>
<evidence type="ECO:0000259" key="11">
    <source>
        <dbReference type="Pfam" id="PF01035"/>
    </source>
</evidence>
<evidence type="ECO:0000256" key="1">
    <source>
        <dbReference type="ARBA" id="ARBA00001286"/>
    </source>
</evidence>
<dbReference type="OrthoDB" id="9802228at2"/>
<dbReference type="Gene3D" id="3.30.160.70">
    <property type="entry name" value="Methylated DNA-protein cysteine methyltransferase domain"/>
    <property type="match status" value="1"/>
</dbReference>
<dbReference type="InterPro" id="IPR036388">
    <property type="entry name" value="WH-like_DNA-bd_sf"/>
</dbReference>
<feature type="active site" description="Nucleophile; methyl group acceptor" evidence="9">
    <location>
        <position position="160"/>
    </location>
</feature>
<feature type="domain" description="Methylguanine DNA methyltransferase ribonuclease-like" evidence="12">
    <location>
        <begin position="37"/>
        <end position="105"/>
    </location>
</feature>
<dbReference type="Pfam" id="PF02870">
    <property type="entry name" value="Methyltransf_1N"/>
    <property type="match status" value="1"/>
</dbReference>
<evidence type="ECO:0000256" key="6">
    <source>
        <dbReference type="ARBA" id="ARBA00022763"/>
    </source>
</evidence>
<dbReference type="HAMAP" id="MF_00772">
    <property type="entry name" value="OGT"/>
    <property type="match status" value="1"/>
</dbReference>
<evidence type="ECO:0000256" key="2">
    <source>
        <dbReference type="ARBA" id="ARBA00008711"/>
    </source>
</evidence>
<comment type="catalytic activity">
    <reaction evidence="1 9">
        <text>a 4-O-methyl-thymidine in DNA + L-cysteinyl-[protein] = a thymidine in DNA + S-methyl-L-cysteinyl-[protein]</text>
        <dbReference type="Rhea" id="RHEA:53428"/>
        <dbReference type="Rhea" id="RHEA-COMP:10131"/>
        <dbReference type="Rhea" id="RHEA-COMP:10132"/>
        <dbReference type="Rhea" id="RHEA-COMP:13555"/>
        <dbReference type="Rhea" id="RHEA-COMP:13556"/>
        <dbReference type="ChEBI" id="CHEBI:29950"/>
        <dbReference type="ChEBI" id="CHEBI:82612"/>
        <dbReference type="ChEBI" id="CHEBI:137386"/>
        <dbReference type="ChEBI" id="CHEBI:137387"/>
        <dbReference type="EC" id="2.1.1.63"/>
    </reaction>
</comment>
<dbReference type="GO" id="GO:0006307">
    <property type="term" value="P:DNA alkylation repair"/>
    <property type="evidence" value="ECO:0007669"/>
    <property type="project" value="UniProtKB-UniRule"/>
</dbReference>